<dbReference type="InterPro" id="IPR016032">
    <property type="entry name" value="Sig_transdc_resp-reg_C-effctor"/>
</dbReference>
<evidence type="ECO:0000313" key="5">
    <source>
        <dbReference type="Proteomes" id="UP001500620"/>
    </source>
</evidence>
<evidence type="ECO:0000313" key="4">
    <source>
        <dbReference type="EMBL" id="GAA4264155.1"/>
    </source>
</evidence>
<dbReference type="CDD" id="cd06170">
    <property type="entry name" value="LuxR_C_like"/>
    <property type="match status" value="1"/>
</dbReference>
<dbReference type="SMART" id="SM00421">
    <property type="entry name" value="HTH_LUXR"/>
    <property type="match status" value="1"/>
</dbReference>
<comment type="caution">
    <text evidence="4">The sequence shown here is derived from an EMBL/GenBank/DDBJ whole genome shotgun (WGS) entry which is preliminary data.</text>
</comment>
<dbReference type="Gene3D" id="1.10.10.10">
    <property type="entry name" value="Winged helix-like DNA-binding domain superfamily/Winged helix DNA-binding domain"/>
    <property type="match status" value="1"/>
</dbReference>
<keyword evidence="1" id="KW-0547">Nucleotide-binding</keyword>
<dbReference type="InterPro" id="IPR036388">
    <property type="entry name" value="WH-like_DNA-bd_sf"/>
</dbReference>
<reference evidence="5" key="1">
    <citation type="journal article" date="2019" name="Int. J. Syst. Evol. Microbiol.">
        <title>The Global Catalogue of Microorganisms (GCM) 10K type strain sequencing project: providing services to taxonomists for standard genome sequencing and annotation.</title>
        <authorList>
            <consortium name="The Broad Institute Genomics Platform"/>
            <consortium name="The Broad Institute Genome Sequencing Center for Infectious Disease"/>
            <person name="Wu L."/>
            <person name="Ma J."/>
        </authorList>
    </citation>
    <scope>NUCLEOTIDE SEQUENCE [LARGE SCALE GENOMIC DNA]</scope>
    <source>
        <strain evidence="5">JCM 17441</strain>
    </source>
</reference>
<keyword evidence="5" id="KW-1185">Reference proteome</keyword>
<sequence>MGDVLDSAFGAPGVLRGRDHELANIMECVGATLEGRGGVIIIEGDSGTGKTRLLEEVVRKRPDGLRVLRGWGDPDTQGVQLAPLLSAMLATEPPMVHAETMRELLNTTDARFWVLQELENILQRAAVTAPLLIALDDLQWADDLTVLALRSLGRRLSTERILWMVVSRTRGLKPAVRETILHLQEQGATVVPLPPLAPDAVGELTRDVVGAEPHDDLLAELAYAGGHPMLLKELLHGWKEEGVIAIREGTAYLAGIGLPPARLTDLIGNRLARLSPGARDLVESAALFGRSVDIGHLARLLDQPPSALLDPLMEAQEADLLDGEQEVVRFRHDLIHDVVIADWPADLCRTLRRRIADLLLESGRSASEVGPMLCEVATPGDLEAVEILRRAARELAASAPGTAATFIGRALELVPQTATDRAAIAAETTLLLWQDGQAAQAKRLAQLALNGQFDVDSEVALRLSIVRLSSQFDVTEAVRQCTAALRLEGLSDAHRAELLSMLALNLVLSGKLAQAEEFIPAALEAADTTRDWASKATALVADSVISLYDDRWQDADDRMRLARRLAEQAGVLTTSWLPEATWSHFLARGFGRPDEASAEAAAGIAAARRSNQAAALRVWMMVHASSLLEEGRLEDAQNEVYSVLGMVDDLGVGDFADFTCLYNLGRVALHRGDERQLALSVADAERMMRSEVSLTRQAGAWLAALVADADGESQRALEVLGESIASFAEKGPSFPAPSDPAEEFTRIAMRAGRPDLAELAVTAAERRADLNPAFPILRAVALHARGLMESDVSRVRKAAEILTGFARPLALASALEDVGRMSVAHDAGEAIEYFDRALAIYEQTGAHRDASRVRRRLRGLGVRRARRAVAVTLSWPELTDAEAQVVNLAATGATNKDIAQRLFLSPHTIGTHLRHAYERLNITSRIELARLYTERLTGSA</sequence>
<dbReference type="EMBL" id="BAABAT010000103">
    <property type="protein sequence ID" value="GAA4264155.1"/>
    <property type="molecule type" value="Genomic_DNA"/>
</dbReference>
<keyword evidence="2" id="KW-0067">ATP-binding</keyword>
<evidence type="ECO:0000256" key="1">
    <source>
        <dbReference type="ARBA" id="ARBA00022741"/>
    </source>
</evidence>
<dbReference type="PANTHER" id="PTHR16305:SF35">
    <property type="entry name" value="TRANSCRIPTIONAL ACTIVATOR DOMAIN"/>
    <property type="match status" value="1"/>
</dbReference>
<protein>
    <submittedName>
        <fullName evidence="4">LuxR family transcriptional regulator</fullName>
    </submittedName>
</protein>
<dbReference type="InterPro" id="IPR041664">
    <property type="entry name" value="AAA_16"/>
</dbReference>
<dbReference type="PROSITE" id="PS00622">
    <property type="entry name" value="HTH_LUXR_1"/>
    <property type="match status" value="1"/>
</dbReference>
<dbReference type="SUPFAM" id="SSF46894">
    <property type="entry name" value="C-terminal effector domain of the bipartite response regulators"/>
    <property type="match status" value="1"/>
</dbReference>
<dbReference type="SUPFAM" id="SSF52540">
    <property type="entry name" value="P-loop containing nucleoside triphosphate hydrolases"/>
    <property type="match status" value="1"/>
</dbReference>
<accession>A0ABP8DVZ9</accession>
<dbReference type="PANTHER" id="PTHR16305">
    <property type="entry name" value="TESTICULAR SOLUBLE ADENYLYL CYCLASE"/>
    <property type="match status" value="1"/>
</dbReference>
<gene>
    <name evidence="4" type="ORF">GCM10022255_115180</name>
</gene>
<dbReference type="InterPro" id="IPR000792">
    <property type="entry name" value="Tscrpt_reg_LuxR_C"/>
</dbReference>
<proteinExistence type="predicted"/>
<name>A0ABP8DVZ9_9ACTN</name>
<evidence type="ECO:0000259" key="3">
    <source>
        <dbReference type="PROSITE" id="PS50043"/>
    </source>
</evidence>
<evidence type="ECO:0000256" key="2">
    <source>
        <dbReference type="ARBA" id="ARBA00022840"/>
    </source>
</evidence>
<dbReference type="Pfam" id="PF00196">
    <property type="entry name" value="GerE"/>
    <property type="match status" value="1"/>
</dbReference>
<dbReference type="InterPro" id="IPR027417">
    <property type="entry name" value="P-loop_NTPase"/>
</dbReference>
<dbReference type="PROSITE" id="PS50043">
    <property type="entry name" value="HTH_LUXR_2"/>
    <property type="match status" value="1"/>
</dbReference>
<feature type="domain" description="HTH luxR-type" evidence="3">
    <location>
        <begin position="871"/>
        <end position="936"/>
    </location>
</feature>
<dbReference type="Proteomes" id="UP001500620">
    <property type="component" value="Unassembled WGS sequence"/>
</dbReference>
<dbReference type="RefSeq" id="WP_345144569.1">
    <property type="nucleotide sequence ID" value="NZ_BAABAT010000103.1"/>
</dbReference>
<dbReference type="Pfam" id="PF13191">
    <property type="entry name" value="AAA_16"/>
    <property type="match status" value="1"/>
</dbReference>
<dbReference type="Gene3D" id="3.40.50.300">
    <property type="entry name" value="P-loop containing nucleotide triphosphate hydrolases"/>
    <property type="match status" value="1"/>
</dbReference>
<organism evidence="4 5">
    <name type="scientific">Dactylosporangium darangshiense</name>
    <dbReference type="NCBI Taxonomy" id="579108"/>
    <lineage>
        <taxon>Bacteria</taxon>
        <taxon>Bacillati</taxon>
        <taxon>Actinomycetota</taxon>
        <taxon>Actinomycetes</taxon>
        <taxon>Micromonosporales</taxon>
        <taxon>Micromonosporaceae</taxon>
        <taxon>Dactylosporangium</taxon>
    </lineage>
</organism>
<dbReference type="PRINTS" id="PR00038">
    <property type="entry name" value="HTHLUXR"/>
</dbReference>